<dbReference type="Proteomes" id="UP000642993">
    <property type="component" value="Unassembled WGS sequence"/>
</dbReference>
<dbReference type="RefSeq" id="WP_192040194.1">
    <property type="nucleotide sequence ID" value="NZ_JACYWE010000010.1"/>
</dbReference>
<dbReference type="PANTHER" id="PTHR39683:SF4">
    <property type="entry name" value="COENZYME Q-BINDING PROTEIN COQ10 START DOMAIN-CONTAINING PROTEIN"/>
    <property type="match status" value="1"/>
</dbReference>
<comment type="caution">
    <text evidence="1">The sequence shown here is derived from an EMBL/GenBank/DDBJ whole genome shotgun (WGS) entry which is preliminary data.</text>
</comment>
<evidence type="ECO:0000313" key="2">
    <source>
        <dbReference type="Proteomes" id="UP000642993"/>
    </source>
</evidence>
<dbReference type="AlphaFoldDB" id="A0A927JEC2"/>
<proteinExistence type="predicted"/>
<keyword evidence="2" id="KW-1185">Reference proteome</keyword>
<gene>
    <name evidence="1" type="ORF">HT102_14680</name>
</gene>
<dbReference type="Gene3D" id="3.30.530.20">
    <property type="match status" value="1"/>
</dbReference>
<dbReference type="CDD" id="cd07819">
    <property type="entry name" value="SRPBCC_2"/>
    <property type="match status" value="1"/>
</dbReference>
<dbReference type="InterPro" id="IPR019587">
    <property type="entry name" value="Polyketide_cyclase/dehydratase"/>
</dbReference>
<dbReference type="PANTHER" id="PTHR39683">
    <property type="entry name" value="CONSERVED PROTEIN TB16.3"/>
    <property type="match status" value="1"/>
</dbReference>
<organism evidence="1 2">
    <name type="scientific">Lolliginicoccus lacisalsi</name>
    <dbReference type="NCBI Taxonomy" id="2742202"/>
    <lineage>
        <taxon>Bacteria</taxon>
        <taxon>Bacillati</taxon>
        <taxon>Actinomycetota</taxon>
        <taxon>Actinomycetes</taxon>
        <taxon>Mycobacteriales</taxon>
        <taxon>Hoyosellaceae</taxon>
        <taxon>Lolliginicoccus</taxon>
    </lineage>
</organism>
<dbReference type="EMBL" id="JACYWE010000010">
    <property type="protein sequence ID" value="MBD8507731.1"/>
    <property type="molecule type" value="Genomic_DNA"/>
</dbReference>
<name>A0A927JEC2_9ACTN</name>
<reference evidence="1" key="1">
    <citation type="submission" date="2020-09" db="EMBL/GenBank/DDBJ databases">
        <title>Hoyosella lacisalsi sp. nov., a halotolerant actinobacterium isolated from soil of Lake Gudzhirganskoe.</title>
        <authorList>
            <person name="Yang Q."/>
            <person name="Guo P.Y."/>
            <person name="Liu S.W."/>
            <person name="Li F.N."/>
            <person name="Sun C.H."/>
        </authorList>
    </citation>
    <scope>NUCLEOTIDE SEQUENCE</scope>
    <source>
        <strain evidence="1">G463</strain>
    </source>
</reference>
<dbReference type="SUPFAM" id="SSF55961">
    <property type="entry name" value="Bet v1-like"/>
    <property type="match status" value="1"/>
</dbReference>
<sequence length="146" mass="16280">MTERTTQSIVIEAPAERVMAVIADFPAYPDWVSAVKEVRVVSTLPNGHAARVHFELDAGVIKDSYDLLYRWSPDGLAVSWELKDGTIQKAQSGSYVLDPLPDGNSTRVTYELMVDLAIPVIGLLKRRAEKVITDTALKELKKRVER</sequence>
<dbReference type="Pfam" id="PF10604">
    <property type="entry name" value="Polyketide_cyc2"/>
    <property type="match status" value="1"/>
</dbReference>
<protein>
    <submittedName>
        <fullName evidence="1">SRPBCC family protein</fullName>
    </submittedName>
</protein>
<dbReference type="InterPro" id="IPR023393">
    <property type="entry name" value="START-like_dom_sf"/>
</dbReference>
<evidence type="ECO:0000313" key="1">
    <source>
        <dbReference type="EMBL" id="MBD8507731.1"/>
    </source>
</evidence>
<accession>A0A927JEC2</accession>